<feature type="transmembrane region" description="Helical" evidence="1">
    <location>
        <begin position="7"/>
        <end position="29"/>
    </location>
</feature>
<evidence type="ECO:0008006" key="4">
    <source>
        <dbReference type="Google" id="ProtNLM"/>
    </source>
</evidence>
<evidence type="ECO:0000256" key="1">
    <source>
        <dbReference type="SAM" id="Phobius"/>
    </source>
</evidence>
<gene>
    <name evidence="2" type="ORF">ACJDU8_19700</name>
</gene>
<evidence type="ECO:0000313" key="3">
    <source>
        <dbReference type="Proteomes" id="UP001623660"/>
    </source>
</evidence>
<organism evidence="2 3">
    <name type="scientific">Candidatus Clostridium eludens</name>
    <dbReference type="NCBI Taxonomy" id="3381663"/>
    <lineage>
        <taxon>Bacteria</taxon>
        <taxon>Bacillati</taxon>
        <taxon>Bacillota</taxon>
        <taxon>Clostridia</taxon>
        <taxon>Eubacteriales</taxon>
        <taxon>Clostridiaceae</taxon>
        <taxon>Clostridium</taxon>
    </lineage>
</organism>
<dbReference type="Proteomes" id="UP001623660">
    <property type="component" value="Unassembled WGS sequence"/>
</dbReference>
<name>A0ABW8SPP8_9CLOT</name>
<reference evidence="2 3" key="1">
    <citation type="submission" date="2024-11" db="EMBL/GenBank/DDBJ databases">
        <authorList>
            <person name="Heng Y.C."/>
            <person name="Lim A.C.H."/>
            <person name="Lee J.K.Y."/>
            <person name="Kittelmann S."/>
        </authorList>
    </citation>
    <scope>NUCLEOTIDE SEQUENCE [LARGE SCALE GENOMIC DNA]</scope>
    <source>
        <strain evidence="2 3">WILCCON 0269</strain>
    </source>
</reference>
<proteinExistence type="predicted"/>
<dbReference type="RefSeq" id="WP_406793875.1">
    <property type="nucleotide sequence ID" value="NZ_JBJHZX010000037.1"/>
</dbReference>
<comment type="caution">
    <text evidence="2">The sequence shown here is derived from an EMBL/GenBank/DDBJ whole genome shotgun (WGS) entry which is preliminary data.</text>
</comment>
<evidence type="ECO:0000313" key="2">
    <source>
        <dbReference type="EMBL" id="MFL0197771.1"/>
    </source>
</evidence>
<sequence>MKILKRIIVWTLMTIILELTGLFLVQKFYIEDQTNFNIKKVDIFSNKSGTKIKVKVPDDAENIKVSYNGNYISYYENGNIYVVNTNTNEKKEVDVEDGSKLSYYTWDLDSDVILMVEKVSRAGSGYLEFDAYDAKRDAKTKRKNSENQVLEVLLPDSNYEVKNVAFSGASNVTYVISSAEGEKSQIYRIDRMTTMNLVKFRGVELGNIAAVDAIDGDQLIYEDRSSNRIRGKGEEVVSTGENAVHYLLGTDNNYQIYIGNGEYNKINKIFITNLTEQTTSCRVYKLSEYVDKRNIYVLRDGRIYINNPSQNTVTEVPTGKSVQYEGELLGVYNYGLISKYGNKISGSLFK</sequence>
<keyword evidence="1" id="KW-1133">Transmembrane helix</keyword>
<keyword evidence="1" id="KW-0812">Transmembrane</keyword>
<protein>
    <recommendedName>
        <fullName evidence="4">Dipeptidylpeptidase IV N-terminal domain-containing protein</fullName>
    </recommendedName>
</protein>
<accession>A0ABW8SPP8</accession>
<dbReference type="EMBL" id="JBJHZX010000037">
    <property type="protein sequence ID" value="MFL0197771.1"/>
    <property type="molecule type" value="Genomic_DNA"/>
</dbReference>
<keyword evidence="3" id="KW-1185">Reference proteome</keyword>
<dbReference type="SUPFAM" id="SSF82171">
    <property type="entry name" value="DPP6 N-terminal domain-like"/>
    <property type="match status" value="1"/>
</dbReference>
<keyword evidence="1" id="KW-0472">Membrane</keyword>